<evidence type="ECO:0000256" key="1">
    <source>
        <dbReference type="SAM" id="MobiDB-lite"/>
    </source>
</evidence>
<proteinExistence type="predicted"/>
<reference evidence="4" key="1">
    <citation type="journal article" date="2019" name="Int. J. Syst. Evol. Microbiol.">
        <title>The Global Catalogue of Microorganisms (GCM) 10K type strain sequencing project: providing services to taxonomists for standard genome sequencing and annotation.</title>
        <authorList>
            <consortium name="The Broad Institute Genomics Platform"/>
            <consortium name="The Broad Institute Genome Sequencing Center for Infectious Disease"/>
            <person name="Wu L."/>
            <person name="Ma J."/>
        </authorList>
    </citation>
    <scope>NUCLEOTIDE SEQUENCE [LARGE SCALE GENOMIC DNA]</scope>
    <source>
        <strain evidence="4">DT72</strain>
    </source>
</reference>
<evidence type="ECO:0000256" key="2">
    <source>
        <dbReference type="SAM" id="SignalP"/>
    </source>
</evidence>
<dbReference type="PROSITE" id="PS51257">
    <property type="entry name" value="PROKAR_LIPOPROTEIN"/>
    <property type="match status" value="1"/>
</dbReference>
<keyword evidence="4" id="KW-1185">Reference proteome</keyword>
<sequence>MKATRATAALPLLALPLLTACVGDGEDTAPSSALTTVAAPTATTASSLDDAGLRSALLDVADLPVGFAPVADPVDDLGLPPAAETSESDRSSTDPAACADVLAPIADQSPGATARATSRFSGPDFTSIDTDAAAYPDAAAAFTAVQTTLTACSEYSGTDADGVDVTYRLGGLDQAPVGDASTAFRLTTTSEGFTMVSDTVIAVVGGVVVQVTATGQDPIDPAVLSDLARTAADNLRSGDS</sequence>
<name>A0ABW4P3I4_9NOCA</name>
<protein>
    <submittedName>
        <fullName evidence="3">Sensor domain-containing protein</fullName>
    </submittedName>
</protein>
<evidence type="ECO:0000313" key="3">
    <source>
        <dbReference type="EMBL" id="MFD1813023.1"/>
    </source>
</evidence>
<evidence type="ECO:0000313" key="4">
    <source>
        <dbReference type="Proteomes" id="UP001597286"/>
    </source>
</evidence>
<gene>
    <name evidence="3" type="ORF">ACFSJG_12410</name>
</gene>
<feature type="chain" id="PRO_5047030428" evidence="2">
    <location>
        <begin position="23"/>
        <end position="240"/>
    </location>
</feature>
<feature type="signal peptide" evidence="2">
    <location>
        <begin position="1"/>
        <end position="22"/>
    </location>
</feature>
<dbReference type="EMBL" id="JBHUFB010000010">
    <property type="protein sequence ID" value="MFD1813023.1"/>
    <property type="molecule type" value="Genomic_DNA"/>
</dbReference>
<organism evidence="3 4">
    <name type="scientific">Rhodococcus gannanensis</name>
    <dbReference type="NCBI Taxonomy" id="1960308"/>
    <lineage>
        <taxon>Bacteria</taxon>
        <taxon>Bacillati</taxon>
        <taxon>Actinomycetota</taxon>
        <taxon>Actinomycetes</taxon>
        <taxon>Mycobacteriales</taxon>
        <taxon>Nocardiaceae</taxon>
        <taxon>Rhodococcus</taxon>
    </lineage>
</organism>
<accession>A0ABW4P3I4</accession>
<comment type="caution">
    <text evidence="3">The sequence shown here is derived from an EMBL/GenBank/DDBJ whole genome shotgun (WGS) entry which is preliminary data.</text>
</comment>
<dbReference type="RefSeq" id="WP_378485528.1">
    <property type="nucleotide sequence ID" value="NZ_JBHUFB010000010.1"/>
</dbReference>
<dbReference type="Proteomes" id="UP001597286">
    <property type="component" value="Unassembled WGS sequence"/>
</dbReference>
<feature type="region of interest" description="Disordered" evidence="1">
    <location>
        <begin position="73"/>
        <end position="95"/>
    </location>
</feature>
<keyword evidence="2" id="KW-0732">Signal</keyword>